<evidence type="ECO:0000259" key="15">
    <source>
        <dbReference type="Pfam" id="PF02771"/>
    </source>
</evidence>
<comment type="catalytic activity">
    <reaction evidence="12">
        <text>dibenzothiophene 5-oxide + FMNH2 + O2 = dibenzothiophene 5,5-dioxide + FMN + H2O + H(+)</text>
        <dbReference type="Rhea" id="RHEA:49080"/>
        <dbReference type="ChEBI" id="CHEBI:15377"/>
        <dbReference type="ChEBI" id="CHEBI:15378"/>
        <dbReference type="ChEBI" id="CHEBI:15379"/>
        <dbReference type="ChEBI" id="CHEBI:23683"/>
        <dbReference type="ChEBI" id="CHEBI:57618"/>
        <dbReference type="ChEBI" id="CHEBI:58210"/>
        <dbReference type="ChEBI" id="CHEBI:90356"/>
    </reaction>
</comment>
<evidence type="ECO:0000256" key="9">
    <source>
        <dbReference type="ARBA" id="ARBA00034328"/>
    </source>
</evidence>
<dbReference type="EC" id="1.14.14.21" evidence="9"/>
<comment type="catalytic activity">
    <reaction evidence="13">
        <text>dibenzothiophene + 2 FMNH2 + 2 O2 = dibenzothiophene 5,5-dioxide + 2 FMN + 2 H2O + 2 H(+)</text>
        <dbReference type="Rhea" id="RHEA:49072"/>
        <dbReference type="ChEBI" id="CHEBI:15377"/>
        <dbReference type="ChEBI" id="CHEBI:15378"/>
        <dbReference type="ChEBI" id="CHEBI:15379"/>
        <dbReference type="ChEBI" id="CHEBI:23681"/>
        <dbReference type="ChEBI" id="CHEBI:57618"/>
        <dbReference type="ChEBI" id="CHEBI:58210"/>
        <dbReference type="ChEBI" id="CHEBI:90356"/>
        <dbReference type="EC" id="1.14.14.21"/>
    </reaction>
</comment>
<dbReference type="InterPro" id="IPR023922">
    <property type="entry name" value="S04_starv_induced_SfnB"/>
</dbReference>
<evidence type="ECO:0000313" key="17">
    <source>
        <dbReference type="EMBL" id="ROH84465.1"/>
    </source>
</evidence>
<evidence type="ECO:0000256" key="5">
    <source>
        <dbReference type="ARBA" id="ARBA00023002"/>
    </source>
</evidence>
<name>A0A3N0UVG0_9PROT</name>
<dbReference type="PIRSF" id="PIRSF016578">
    <property type="entry name" value="HsaA"/>
    <property type="match status" value="1"/>
</dbReference>
<keyword evidence="5 17" id="KW-0560">Oxidoreductase</keyword>
<dbReference type="InterPro" id="IPR037069">
    <property type="entry name" value="AcylCoA_DH/ox_N_sf"/>
</dbReference>
<dbReference type="SUPFAM" id="SSF47203">
    <property type="entry name" value="Acyl-CoA dehydrogenase C-terminal domain-like"/>
    <property type="match status" value="1"/>
</dbReference>
<feature type="domain" description="Acyl-CoA dehydrogenase/oxidase N-terminal" evidence="15">
    <location>
        <begin position="43"/>
        <end position="138"/>
    </location>
</feature>
<evidence type="ECO:0000256" key="3">
    <source>
        <dbReference type="ARBA" id="ARBA00022643"/>
    </source>
</evidence>
<keyword evidence="4" id="KW-0547">Nucleotide-binding</keyword>
<evidence type="ECO:0000259" key="16">
    <source>
        <dbReference type="Pfam" id="PF08028"/>
    </source>
</evidence>
<proteinExistence type="inferred from homology"/>
<keyword evidence="18" id="KW-1185">Reference proteome</keyword>
<dbReference type="NCBIfam" id="TIGR04022">
    <property type="entry name" value="sulfur_SfnB"/>
    <property type="match status" value="1"/>
</dbReference>
<sequence length="418" mass="45775">MSLLSKLRSKFVSTPTTLEKPVLTTIAYRIKSDVEAIEIAHKLAAEFAKEAAQRDRERRLPIAELDAFSQSGLWAITVPKQYGGAGVSYRTLGEVIKIISAVDPSLGQLPQNHLVIIEHLILDANEDQKRFFFDLVLRGARFGNAFSEKGSRTVAEFATLIKPDNADYVVNGTKFFATGALLAHWIPIVAVTEEGLPHLALAEQGTAGLTVVNDWSSFGQRTTASGTVVIDNVRVPAAHVVPIYRAFARPTIGGPSSQFIQAAVDAGIAVGSINATLDYVRSSARPWIDAQNIQRASDDPYTIQQVGDLELRLHAAEALLERAAYRLDAAALEPSEESVAAASIAVAEAKVLTTEVALLASNKLFELGGTRSTLEEFNLDRHWRNARTHTLHDPVRWKFHAIGNYYLNNTNPPRHPWL</sequence>
<evidence type="ECO:0000259" key="14">
    <source>
        <dbReference type="Pfam" id="PF02770"/>
    </source>
</evidence>
<dbReference type="InterPro" id="IPR036250">
    <property type="entry name" value="AcylCo_DH-like_C"/>
</dbReference>
<dbReference type="SUPFAM" id="SSF56645">
    <property type="entry name" value="Acyl-CoA dehydrogenase NM domain-like"/>
    <property type="match status" value="1"/>
</dbReference>
<dbReference type="AlphaFoldDB" id="A0A3N0UVG0"/>
<dbReference type="InterPro" id="IPR006091">
    <property type="entry name" value="Acyl-CoA_Oxase/DH_mid-dom"/>
</dbReference>
<keyword evidence="3" id="KW-0288">FMN</keyword>
<comment type="similarity">
    <text evidence="8">Belongs to the DszC flavin monooxygenase family.</text>
</comment>
<dbReference type="EMBL" id="RJVP01000007">
    <property type="protein sequence ID" value="ROH84465.1"/>
    <property type="molecule type" value="Genomic_DNA"/>
</dbReference>
<dbReference type="Gene3D" id="1.10.540.10">
    <property type="entry name" value="Acyl-CoA dehydrogenase/oxidase, N-terminal domain"/>
    <property type="match status" value="1"/>
</dbReference>
<comment type="subcellular location">
    <subcellularLocation>
        <location evidence="1">Cytoplasm</location>
    </subcellularLocation>
</comment>
<dbReference type="InterPro" id="IPR009100">
    <property type="entry name" value="AcylCoA_DH/oxidase_NM_dom_sf"/>
</dbReference>
<feature type="domain" description="Acyl-CoA oxidase/dehydrogenase middle" evidence="14">
    <location>
        <begin position="150"/>
        <end position="233"/>
    </location>
</feature>
<comment type="caution">
    <text evidence="17">The sequence shown here is derived from an EMBL/GenBank/DDBJ whole genome shotgun (WGS) entry which is preliminary data.</text>
</comment>
<keyword evidence="2" id="KW-0285">Flavoprotein</keyword>
<dbReference type="Gene3D" id="2.40.110.10">
    <property type="entry name" value="Butyryl-CoA Dehydrogenase, subunit A, domain 2"/>
    <property type="match status" value="1"/>
</dbReference>
<evidence type="ECO:0000256" key="12">
    <source>
        <dbReference type="ARBA" id="ARBA00048445"/>
    </source>
</evidence>
<evidence type="ECO:0000256" key="1">
    <source>
        <dbReference type="ARBA" id="ARBA00004496"/>
    </source>
</evidence>
<evidence type="ECO:0000256" key="7">
    <source>
        <dbReference type="ARBA" id="ARBA00034307"/>
    </source>
</evidence>
<dbReference type="Pfam" id="PF02770">
    <property type="entry name" value="Acyl-CoA_dh_M"/>
    <property type="match status" value="1"/>
</dbReference>
<dbReference type="InterPro" id="IPR046373">
    <property type="entry name" value="Acyl-CoA_Oxase/DH_mid-dom_sf"/>
</dbReference>
<dbReference type="Gene3D" id="1.20.140.10">
    <property type="entry name" value="Butyryl-CoA Dehydrogenase, subunit A, domain 3"/>
    <property type="match status" value="1"/>
</dbReference>
<dbReference type="Pfam" id="PF02771">
    <property type="entry name" value="Acyl-CoA_dh_N"/>
    <property type="match status" value="1"/>
</dbReference>
<dbReference type="GO" id="GO:0050660">
    <property type="term" value="F:flavin adenine dinucleotide binding"/>
    <property type="evidence" value="ECO:0007669"/>
    <property type="project" value="InterPro"/>
</dbReference>
<evidence type="ECO:0000256" key="4">
    <source>
        <dbReference type="ARBA" id="ARBA00022741"/>
    </source>
</evidence>
<accession>A0A3N0UVG0</accession>
<evidence type="ECO:0000313" key="18">
    <source>
        <dbReference type="Proteomes" id="UP000275137"/>
    </source>
</evidence>
<comment type="catalytic activity">
    <reaction evidence="11">
        <text>dibenzothiophene + FMNH2 + O2 = dibenzothiophene 5-oxide + FMN + H2O + H(+)</text>
        <dbReference type="Rhea" id="RHEA:49076"/>
        <dbReference type="ChEBI" id="CHEBI:15377"/>
        <dbReference type="ChEBI" id="CHEBI:15378"/>
        <dbReference type="ChEBI" id="CHEBI:15379"/>
        <dbReference type="ChEBI" id="CHEBI:23681"/>
        <dbReference type="ChEBI" id="CHEBI:23683"/>
        <dbReference type="ChEBI" id="CHEBI:57618"/>
        <dbReference type="ChEBI" id="CHEBI:58210"/>
    </reaction>
</comment>
<comment type="pathway">
    <text evidence="7">Sulfur metabolism; dibenzothiophene degradation.</text>
</comment>
<dbReference type="InterPro" id="IPR013786">
    <property type="entry name" value="AcylCoA_DH/ox_N"/>
</dbReference>
<dbReference type="GO" id="GO:0018640">
    <property type="term" value="F:dibenzothiophene monooxygenase activity"/>
    <property type="evidence" value="ECO:0007669"/>
    <property type="project" value="RHEA"/>
</dbReference>
<keyword evidence="6" id="KW-0503">Monooxygenase</keyword>
<dbReference type="GO" id="GO:0008470">
    <property type="term" value="F:3-methylbutanoyl-CoA dehydrogenase activity"/>
    <property type="evidence" value="ECO:0007669"/>
    <property type="project" value="TreeGrafter"/>
</dbReference>
<organism evidence="17 18">
    <name type="scientific">Pseudomethylobacillus aquaticus</name>
    <dbReference type="NCBI Taxonomy" id="2676064"/>
    <lineage>
        <taxon>Bacteria</taxon>
        <taxon>Pseudomonadati</taxon>
        <taxon>Pseudomonadota</taxon>
        <taxon>Betaproteobacteria</taxon>
        <taxon>Nitrosomonadales</taxon>
        <taxon>Methylophilaceae</taxon>
        <taxon>Pseudomethylobacillus</taxon>
    </lineage>
</organism>
<dbReference type="PANTHER" id="PTHR43884">
    <property type="entry name" value="ACYL-COA DEHYDROGENASE"/>
    <property type="match status" value="1"/>
</dbReference>
<feature type="domain" description="Acyl-CoA dehydrogenase C-terminal" evidence="16">
    <location>
        <begin position="260"/>
        <end position="393"/>
    </location>
</feature>
<dbReference type="Pfam" id="PF08028">
    <property type="entry name" value="Acyl-CoA_dh_2"/>
    <property type="match status" value="1"/>
</dbReference>
<gene>
    <name evidence="17" type="ORF">ED236_11095</name>
</gene>
<evidence type="ECO:0000256" key="11">
    <source>
        <dbReference type="ARBA" id="ARBA00047859"/>
    </source>
</evidence>
<protein>
    <recommendedName>
        <fullName evidence="10">Dibenzothiophene monooxygenase</fullName>
        <ecNumber evidence="9">1.14.14.21</ecNumber>
    </recommendedName>
</protein>
<reference evidence="17 18" key="1">
    <citation type="submission" date="2018-10" db="EMBL/GenBank/DDBJ databases">
        <authorList>
            <person name="Chen W.-M."/>
        </authorList>
    </citation>
    <scope>NUCLEOTIDE SEQUENCE [LARGE SCALE GENOMIC DNA]</scope>
    <source>
        <strain evidence="17 18">H-5</strain>
    </source>
</reference>
<dbReference type="GO" id="GO:0006552">
    <property type="term" value="P:L-leucine catabolic process"/>
    <property type="evidence" value="ECO:0007669"/>
    <property type="project" value="TreeGrafter"/>
</dbReference>
<dbReference type="GO" id="GO:0005737">
    <property type="term" value="C:cytoplasm"/>
    <property type="evidence" value="ECO:0007669"/>
    <property type="project" value="UniProtKB-SubCell"/>
</dbReference>
<evidence type="ECO:0000256" key="6">
    <source>
        <dbReference type="ARBA" id="ARBA00023033"/>
    </source>
</evidence>
<dbReference type="InterPro" id="IPR013107">
    <property type="entry name" value="Acyl-CoA_DH_C"/>
</dbReference>
<dbReference type="Proteomes" id="UP000275137">
    <property type="component" value="Unassembled WGS sequence"/>
</dbReference>
<evidence type="ECO:0000256" key="8">
    <source>
        <dbReference type="ARBA" id="ARBA00034317"/>
    </source>
</evidence>
<evidence type="ECO:0000256" key="13">
    <source>
        <dbReference type="ARBA" id="ARBA00049456"/>
    </source>
</evidence>
<evidence type="ECO:0000256" key="10">
    <source>
        <dbReference type="ARBA" id="ARBA00034345"/>
    </source>
</evidence>
<dbReference type="PANTHER" id="PTHR43884:SF12">
    <property type="entry name" value="ISOVALERYL-COA DEHYDROGENASE, MITOCHONDRIAL-RELATED"/>
    <property type="match status" value="1"/>
</dbReference>
<evidence type="ECO:0000256" key="2">
    <source>
        <dbReference type="ARBA" id="ARBA00022630"/>
    </source>
</evidence>